<dbReference type="GO" id="GO:0016787">
    <property type="term" value="F:hydrolase activity"/>
    <property type="evidence" value="ECO:0007669"/>
    <property type="project" value="UniProtKB-KW"/>
</dbReference>
<dbReference type="SUPFAM" id="SSF53474">
    <property type="entry name" value="alpha/beta-Hydrolases"/>
    <property type="match status" value="1"/>
</dbReference>
<dbReference type="AlphaFoldDB" id="A0A3N2CR16"/>
<keyword evidence="3" id="KW-1185">Reference proteome</keyword>
<reference evidence="2 3" key="1">
    <citation type="submission" date="2018-11" db="EMBL/GenBank/DDBJ databases">
        <title>Sequencing the genomes of 1000 actinobacteria strains.</title>
        <authorList>
            <person name="Klenk H.-P."/>
        </authorList>
    </citation>
    <scope>NUCLEOTIDE SEQUENCE [LARGE SCALE GENOMIC DNA]</scope>
    <source>
        <strain evidence="2 3">DSM 12652</strain>
    </source>
</reference>
<dbReference type="Gene3D" id="3.40.50.1820">
    <property type="entry name" value="alpha/beta hydrolase"/>
    <property type="match status" value="1"/>
</dbReference>
<sequence>MPAPSLLPPDASLSPRSPGAVVLMLHGGAQHGLQEVGPRSASLWRTGRMRDVLEPRLARHGVATWLLRYAVRGWNEGAGPEPSPVPDARWALAELARAHPGVPVVLLGHSMGGRTSVRVADHPAVVGVVGLAPWLEPGDPVAALAGRHVLLGHGSRDKITSARATRAYVERARPVAASAGFTDLGRLGHYMLARQDTWNRFALDAVLEVLARAGVPHPDRGLDRGPDRTSQE</sequence>
<evidence type="ECO:0000313" key="3">
    <source>
        <dbReference type="Proteomes" id="UP000281738"/>
    </source>
</evidence>
<dbReference type="RefSeq" id="WP_246003353.1">
    <property type="nucleotide sequence ID" value="NZ_RKHO01000001.1"/>
</dbReference>
<organism evidence="2 3">
    <name type="scientific">Nocardioides aurantiacus</name>
    <dbReference type="NCBI Taxonomy" id="86796"/>
    <lineage>
        <taxon>Bacteria</taxon>
        <taxon>Bacillati</taxon>
        <taxon>Actinomycetota</taxon>
        <taxon>Actinomycetes</taxon>
        <taxon>Propionibacteriales</taxon>
        <taxon>Nocardioidaceae</taxon>
        <taxon>Nocardioides</taxon>
    </lineage>
</organism>
<name>A0A3N2CR16_9ACTN</name>
<dbReference type="EMBL" id="RKHO01000001">
    <property type="protein sequence ID" value="ROR89939.1"/>
    <property type="molecule type" value="Genomic_DNA"/>
</dbReference>
<gene>
    <name evidence="2" type="ORF">EDD33_0770</name>
</gene>
<keyword evidence="2" id="KW-0378">Hydrolase</keyword>
<evidence type="ECO:0000259" key="1">
    <source>
        <dbReference type="Pfam" id="PF12697"/>
    </source>
</evidence>
<dbReference type="InterPro" id="IPR029058">
    <property type="entry name" value="AB_hydrolase_fold"/>
</dbReference>
<protein>
    <submittedName>
        <fullName evidence="2">Alpha/beta hydrolase family protein</fullName>
    </submittedName>
</protein>
<comment type="caution">
    <text evidence="2">The sequence shown here is derived from an EMBL/GenBank/DDBJ whole genome shotgun (WGS) entry which is preliminary data.</text>
</comment>
<feature type="domain" description="AB hydrolase-1" evidence="1">
    <location>
        <begin position="22"/>
        <end position="177"/>
    </location>
</feature>
<evidence type="ECO:0000313" key="2">
    <source>
        <dbReference type="EMBL" id="ROR89939.1"/>
    </source>
</evidence>
<accession>A0A3N2CR16</accession>
<dbReference type="Pfam" id="PF12697">
    <property type="entry name" value="Abhydrolase_6"/>
    <property type="match status" value="1"/>
</dbReference>
<dbReference type="Proteomes" id="UP000281738">
    <property type="component" value="Unassembled WGS sequence"/>
</dbReference>
<proteinExistence type="predicted"/>
<dbReference type="InterPro" id="IPR000073">
    <property type="entry name" value="AB_hydrolase_1"/>
</dbReference>